<name>A0AAU8GXP0_9BACT</name>
<protein>
    <recommendedName>
        <fullName evidence="2">Transposase</fullName>
    </recommendedName>
</protein>
<gene>
    <name evidence="1" type="ORF">V4D30_01615</name>
</gene>
<evidence type="ECO:0000313" key="1">
    <source>
        <dbReference type="EMBL" id="XCH46989.1"/>
    </source>
</evidence>
<evidence type="ECO:0008006" key="2">
    <source>
        <dbReference type="Google" id="ProtNLM"/>
    </source>
</evidence>
<dbReference type="RefSeq" id="WP_353684515.1">
    <property type="nucleotide sequence ID" value="NZ_CP144373.1"/>
</dbReference>
<organism evidence="1">
    <name type="scientific">Thermodesulfovibrio autotrophicus</name>
    <dbReference type="NCBI Taxonomy" id="3118333"/>
    <lineage>
        <taxon>Bacteria</taxon>
        <taxon>Pseudomonadati</taxon>
        <taxon>Nitrospirota</taxon>
        <taxon>Thermodesulfovibrionia</taxon>
        <taxon>Thermodesulfovibrionales</taxon>
        <taxon>Thermodesulfovibrionaceae</taxon>
        <taxon>Thermodesulfovibrio</taxon>
    </lineage>
</organism>
<dbReference type="EMBL" id="CP144373">
    <property type="protein sequence ID" value="XCH46989.1"/>
    <property type="molecule type" value="Genomic_DNA"/>
</dbReference>
<dbReference type="AlphaFoldDB" id="A0AAU8GXP0"/>
<proteinExistence type="predicted"/>
<sequence>MKELIEIYAAEWIKAQDFYEASHQKIKAWKKAYERGKRTEMCCMKMNLKI</sequence>
<accession>A0AAU8GXP0</accession>
<dbReference type="KEGG" id="taut:V4D30_01615"/>
<reference evidence="1" key="1">
    <citation type="submission" date="2024-01" db="EMBL/GenBank/DDBJ databases">
        <title>The first autotrophic representatives of the genus Thermodesulfovibrio.</title>
        <authorList>
            <person name="Maltseva A.I."/>
            <person name="Elcheninov A.G."/>
            <person name="Kublanov I.V."/>
            <person name="Lebedinsky A.V."/>
            <person name="Frolov E.N."/>
        </authorList>
    </citation>
    <scope>NUCLEOTIDE SEQUENCE</scope>
    <source>
        <strain evidence="1">3907-1M</strain>
    </source>
</reference>